<dbReference type="EMBL" id="JAWMWG010000004">
    <property type="protein sequence ID" value="MEJ6348879.1"/>
    <property type="molecule type" value="Genomic_DNA"/>
</dbReference>
<accession>A0ABU8SHR9</accession>
<gene>
    <name evidence="1" type="ORF">R4Y45_06565</name>
</gene>
<dbReference type="RefSeq" id="WP_339970379.1">
    <property type="nucleotide sequence ID" value="NZ_JAWMWG010000004.1"/>
</dbReference>
<evidence type="ECO:0000313" key="2">
    <source>
        <dbReference type="Proteomes" id="UP001377804"/>
    </source>
</evidence>
<organism evidence="1 2">
    <name type="scientific">Holzapfeliella saturejae</name>
    <dbReference type="NCBI Taxonomy" id="3082953"/>
    <lineage>
        <taxon>Bacteria</taxon>
        <taxon>Bacillati</taxon>
        <taxon>Bacillota</taxon>
        <taxon>Bacilli</taxon>
        <taxon>Lactobacillales</taxon>
        <taxon>Lactobacillaceae</taxon>
        <taxon>Holzapfeliella</taxon>
    </lineage>
</organism>
<evidence type="ECO:0000313" key="1">
    <source>
        <dbReference type="EMBL" id="MEJ6348879.1"/>
    </source>
</evidence>
<proteinExistence type="predicted"/>
<protein>
    <submittedName>
        <fullName evidence="1">Uncharacterized protein</fullName>
    </submittedName>
</protein>
<name>A0ABU8SHR9_9LACO</name>
<dbReference type="Proteomes" id="UP001377804">
    <property type="component" value="Unassembled WGS sequence"/>
</dbReference>
<sequence>MKLSIGTLQAFDFLGKQFFNKIWNNYQIAFYYHDDLWVGEFVSTKNHNPKMKTGRQLIDNIQKDNSDLSIYNLDFDLDHEHKFINQTQNNDSPAVLEILEKREQIQQSEIGTKTPYQKIALLNEVYPQATGSFDVQIGIHNIQKALLEASQLSKNVNLGHYILNAKKVGTTLKVPYMEIDQDNLDFVGLMSM</sequence>
<keyword evidence="2" id="KW-1185">Reference proteome</keyword>
<reference evidence="1 2" key="1">
    <citation type="submission" date="2023-10" db="EMBL/GenBank/DDBJ databases">
        <title>Holzapfeliella saturejae sp. nov. isolated from Satureja montana flowers.</title>
        <authorList>
            <person name="Alcantara C."/>
            <person name="Zuniga M."/>
            <person name="Landete J.M."/>
            <person name="Monedero V."/>
        </authorList>
    </citation>
    <scope>NUCLEOTIDE SEQUENCE [LARGE SCALE GENOMIC DNA]</scope>
    <source>
        <strain evidence="1 2">He02</strain>
    </source>
</reference>
<comment type="caution">
    <text evidence="1">The sequence shown here is derived from an EMBL/GenBank/DDBJ whole genome shotgun (WGS) entry which is preliminary data.</text>
</comment>